<organism evidence="3 4">
    <name type="scientific">Algoriphagus aquimarinus</name>
    <dbReference type="NCBI Taxonomy" id="237018"/>
    <lineage>
        <taxon>Bacteria</taxon>
        <taxon>Pseudomonadati</taxon>
        <taxon>Bacteroidota</taxon>
        <taxon>Cytophagia</taxon>
        <taxon>Cytophagales</taxon>
        <taxon>Cyclobacteriaceae</taxon>
        <taxon>Algoriphagus</taxon>
    </lineage>
</organism>
<dbReference type="InterPro" id="IPR036365">
    <property type="entry name" value="PGBD-like_sf"/>
</dbReference>
<keyword evidence="3" id="KW-0378">Hydrolase</keyword>
<keyword evidence="4" id="KW-1185">Reference proteome</keyword>
<dbReference type="OrthoDB" id="1523598at2"/>
<dbReference type="Proteomes" id="UP000198790">
    <property type="component" value="Unassembled WGS sequence"/>
</dbReference>
<dbReference type="SUPFAM" id="SSF47090">
    <property type="entry name" value="PGBD-like"/>
    <property type="match status" value="1"/>
</dbReference>
<dbReference type="AlphaFoldDB" id="A0A1I0YFZ2"/>
<evidence type="ECO:0000259" key="2">
    <source>
        <dbReference type="Pfam" id="PF11860"/>
    </source>
</evidence>
<dbReference type="EMBL" id="FOKK01000004">
    <property type="protein sequence ID" value="SFB12279.1"/>
    <property type="molecule type" value="Genomic_DNA"/>
</dbReference>
<dbReference type="InterPro" id="IPR002477">
    <property type="entry name" value="Peptidoglycan-bd-like"/>
</dbReference>
<dbReference type="GO" id="GO:0016787">
    <property type="term" value="F:hydrolase activity"/>
    <property type="evidence" value="ECO:0007669"/>
    <property type="project" value="UniProtKB-KW"/>
</dbReference>
<dbReference type="InterPro" id="IPR009078">
    <property type="entry name" value="Ferritin-like_SF"/>
</dbReference>
<reference evidence="3 4" key="1">
    <citation type="submission" date="2016-10" db="EMBL/GenBank/DDBJ databases">
        <authorList>
            <person name="de Groot N.N."/>
        </authorList>
    </citation>
    <scope>NUCLEOTIDE SEQUENCE [LARGE SCALE GENOMIC DNA]</scope>
    <source>
        <strain evidence="3 4">DSM 23399</strain>
    </source>
</reference>
<gene>
    <name evidence="3" type="ORF">SAMN04489723_104318</name>
</gene>
<dbReference type="Pfam" id="PF11860">
    <property type="entry name" value="Muramidase"/>
    <property type="match status" value="1"/>
</dbReference>
<proteinExistence type="predicted"/>
<dbReference type="Gene3D" id="1.20.1260.10">
    <property type="match status" value="1"/>
</dbReference>
<evidence type="ECO:0000313" key="4">
    <source>
        <dbReference type="Proteomes" id="UP000198790"/>
    </source>
</evidence>
<feature type="domain" description="N-acetylmuramidase" evidence="2">
    <location>
        <begin position="95"/>
        <end position="272"/>
    </location>
</feature>
<protein>
    <submittedName>
        <fullName evidence="3">Peptidoglycan-binding (PGRP) domain of peptidoglycan hydrolases-containing protein</fullName>
    </submittedName>
</protein>
<dbReference type="InterPro" id="IPR024408">
    <property type="entry name" value="Muramidase"/>
</dbReference>
<accession>A0A1I0YFZ2</accession>
<feature type="domain" description="Peptidoglycan binding-like" evidence="1">
    <location>
        <begin position="9"/>
        <end position="64"/>
    </location>
</feature>
<evidence type="ECO:0000259" key="1">
    <source>
        <dbReference type="Pfam" id="PF01471"/>
    </source>
</evidence>
<dbReference type="InterPro" id="IPR036366">
    <property type="entry name" value="PGBDSf"/>
</dbReference>
<sequence length="278" mass="31629">MQYIKLRSRGSSVSFLQELLGKLGYETPSSGYFGVETDVAVKDFQSKNQLVVDGEVGIKTWTLLFDKTKPADVLGDVFLGEQDLIDFAKRYQLDLVAVKAVNEVESSGKGFLIDGRPKILFEGHVFWRQLKARGINPEDFSNPSNETVLYKQFNKKHYLGGTREYDRLEQAASISSDPKFREAALSSASWGSYQVMGFHAIPLGYPSVQQFVEEMYKHERNHLEVFGRYILKNGCLAYLQAKNWAKFAECYNGSGYAQNKYDQKMAKAYLKFLNNIEL</sequence>
<dbReference type="Pfam" id="PF01471">
    <property type="entry name" value="PG_binding_1"/>
    <property type="match status" value="1"/>
</dbReference>
<dbReference type="Gene3D" id="1.10.101.10">
    <property type="entry name" value="PGBD-like superfamily/PGBD"/>
    <property type="match status" value="1"/>
</dbReference>
<dbReference type="RefSeq" id="WP_092895874.1">
    <property type="nucleotide sequence ID" value="NZ_FOKK01000004.1"/>
</dbReference>
<dbReference type="InterPro" id="IPR012347">
    <property type="entry name" value="Ferritin-like"/>
</dbReference>
<name>A0A1I0YFZ2_9BACT</name>
<evidence type="ECO:0000313" key="3">
    <source>
        <dbReference type="EMBL" id="SFB12279.1"/>
    </source>
</evidence>
<dbReference type="SUPFAM" id="SSF47240">
    <property type="entry name" value="Ferritin-like"/>
    <property type="match status" value="1"/>
</dbReference>
<dbReference type="STRING" id="237018.SAMN04489723_104318"/>